<dbReference type="InterPro" id="IPR000995">
    <property type="entry name" value="Musac_Ach_rcpt"/>
</dbReference>
<evidence type="ECO:0000256" key="3">
    <source>
        <dbReference type="ARBA" id="ARBA00022692"/>
    </source>
</evidence>
<gene>
    <name evidence="14 15 16" type="primary">LOC111130996</name>
</gene>
<keyword evidence="3 9" id="KW-0812">Transmembrane</keyword>
<keyword evidence="7 9" id="KW-0675">Receptor</keyword>
<dbReference type="InterPro" id="IPR017452">
    <property type="entry name" value="GPCR_Rhodpsn_7TM"/>
</dbReference>
<dbReference type="Proteomes" id="UP000694844">
    <property type="component" value="Chromosome 4"/>
</dbReference>
<feature type="transmembrane region" description="Helical" evidence="11">
    <location>
        <begin position="132"/>
        <end position="158"/>
    </location>
</feature>
<dbReference type="AlphaFoldDB" id="A0A8B8E2L4"/>
<evidence type="ECO:0000313" key="14">
    <source>
        <dbReference type="RefSeq" id="XP_022334018.1"/>
    </source>
</evidence>
<dbReference type="GO" id="GO:0007187">
    <property type="term" value="P:G protein-coupled receptor signaling pathway, coupled to cyclic nucleotide second messenger"/>
    <property type="evidence" value="ECO:0007669"/>
    <property type="project" value="TreeGrafter"/>
</dbReference>
<dbReference type="GO" id="GO:0030425">
    <property type="term" value="C:dendrite"/>
    <property type="evidence" value="ECO:0007669"/>
    <property type="project" value="TreeGrafter"/>
</dbReference>
<evidence type="ECO:0000256" key="4">
    <source>
        <dbReference type="ARBA" id="ARBA00022989"/>
    </source>
</evidence>
<evidence type="ECO:0000313" key="16">
    <source>
        <dbReference type="RefSeq" id="XP_022334020.1"/>
    </source>
</evidence>
<keyword evidence="4 11" id="KW-1133">Transmembrane helix</keyword>
<evidence type="ECO:0000256" key="9">
    <source>
        <dbReference type="RuleBase" id="RU000688"/>
    </source>
</evidence>
<dbReference type="PANTHER" id="PTHR24247">
    <property type="entry name" value="5-HYDROXYTRYPTAMINE RECEPTOR"/>
    <property type="match status" value="1"/>
</dbReference>
<keyword evidence="6 11" id="KW-0472">Membrane</keyword>
<keyword evidence="8 9" id="KW-0807">Transducer</keyword>
<dbReference type="RefSeq" id="XP_022334018.1">
    <property type="nucleotide sequence ID" value="XM_022478310.1"/>
</dbReference>
<dbReference type="GO" id="GO:0005886">
    <property type="term" value="C:plasma membrane"/>
    <property type="evidence" value="ECO:0007669"/>
    <property type="project" value="UniProtKB-SubCell"/>
</dbReference>
<accession>A0A8B8E2L4</accession>
<dbReference type="PRINTS" id="PR00243">
    <property type="entry name" value="MUSCARINICR"/>
</dbReference>
<dbReference type="GeneID" id="111130996"/>
<dbReference type="Pfam" id="PF00001">
    <property type="entry name" value="7tm_1"/>
    <property type="match status" value="1"/>
</dbReference>
<dbReference type="GO" id="GO:0004993">
    <property type="term" value="F:G protein-coupled serotonin receptor activity"/>
    <property type="evidence" value="ECO:0007669"/>
    <property type="project" value="TreeGrafter"/>
</dbReference>
<dbReference type="PROSITE" id="PS50262">
    <property type="entry name" value="G_PROTEIN_RECEP_F1_2"/>
    <property type="match status" value="1"/>
</dbReference>
<dbReference type="OrthoDB" id="10071887at2759"/>
<dbReference type="PROSITE" id="PS00237">
    <property type="entry name" value="G_PROTEIN_RECEP_F1_1"/>
    <property type="match status" value="1"/>
</dbReference>
<dbReference type="RefSeq" id="XP_022334019.1">
    <property type="nucleotide sequence ID" value="XM_022478311.1"/>
</dbReference>
<evidence type="ECO:0000259" key="12">
    <source>
        <dbReference type="PROSITE" id="PS50262"/>
    </source>
</evidence>
<evidence type="ECO:0000256" key="2">
    <source>
        <dbReference type="ARBA" id="ARBA00022475"/>
    </source>
</evidence>
<feature type="transmembrane region" description="Helical" evidence="11">
    <location>
        <begin position="95"/>
        <end position="120"/>
    </location>
</feature>
<evidence type="ECO:0000256" key="1">
    <source>
        <dbReference type="ARBA" id="ARBA00004651"/>
    </source>
</evidence>
<feature type="region of interest" description="Disordered" evidence="10">
    <location>
        <begin position="357"/>
        <end position="400"/>
    </location>
</feature>
<comment type="subcellular location">
    <subcellularLocation>
        <location evidence="1">Cell membrane</location>
        <topology evidence="1">Multi-pass membrane protein</topology>
    </subcellularLocation>
</comment>
<dbReference type="SUPFAM" id="SSF81321">
    <property type="entry name" value="Family A G protein-coupled receptor-like"/>
    <property type="match status" value="1"/>
</dbReference>
<keyword evidence="5 9" id="KW-0297">G-protein coupled receptor</keyword>
<feature type="transmembrane region" description="Helical" evidence="11">
    <location>
        <begin position="212"/>
        <end position="237"/>
    </location>
</feature>
<feature type="transmembrane region" description="Helical" evidence="11">
    <location>
        <begin position="580"/>
        <end position="599"/>
    </location>
</feature>
<keyword evidence="13" id="KW-1185">Reference proteome</keyword>
<feature type="domain" description="G-protein coupled receptors family 1 profile" evidence="12">
    <location>
        <begin position="112"/>
        <end position="635"/>
    </location>
</feature>
<evidence type="ECO:0000256" key="8">
    <source>
        <dbReference type="ARBA" id="ARBA00023224"/>
    </source>
</evidence>
<dbReference type="GO" id="GO:0007197">
    <property type="term" value="P:adenylate cyclase-inhibiting G protein-coupled acetylcholine receptor signaling pathway"/>
    <property type="evidence" value="ECO:0007669"/>
    <property type="project" value="TreeGrafter"/>
</dbReference>
<feature type="transmembrane region" description="Helical" evidence="11">
    <location>
        <begin position="257"/>
        <end position="283"/>
    </location>
</feature>
<keyword evidence="2" id="KW-1003">Cell membrane</keyword>
<evidence type="ECO:0000256" key="5">
    <source>
        <dbReference type="ARBA" id="ARBA00023040"/>
    </source>
</evidence>
<name>A0A8B8E2L4_CRAVI</name>
<comment type="similarity">
    <text evidence="9">Belongs to the G-protein coupled receptor 1 family.</text>
</comment>
<evidence type="ECO:0000256" key="11">
    <source>
        <dbReference type="SAM" id="Phobius"/>
    </source>
</evidence>
<evidence type="ECO:0000256" key="7">
    <source>
        <dbReference type="ARBA" id="ARBA00023170"/>
    </source>
</evidence>
<dbReference type="KEGG" id="cvn:111130996"/>
<dbReference type="GO" id="GO:0045202">
    <property type="term" value="C:synapse"/>
    <property type="evidence" value="ECO:0007669"/>
    <property type="project" value="TreeGrafter"/>
</dbReference>
<evidence type="ECO:0000313" key="15">
    <source>
        <dbReference type="RefSeq" id="XP_022334019.1"/>
    </source>
</evidence>
<dbReference type="RefSeq" id="XP_022334020.1">
    <property type="nucleotide sequence ID" value="XM_022478312.1"/>
</dbReference>
<dbReference type="GO" id="GO:0016907">
    <property type="term" value="F:G protein-coupled acetylcholine receptor activity"/>
    <property type="evidence" value="ECO:0007669"/>
    <property type="project" value="InterPro"/>
</dbReference>
<protein>
    <submittedName>
        <fullName evidence="14 15">Muscarinic acetylcholine receptor M3-like</fullName>
    </submittedName>
</protein>
<organism evidence="13 14">
    <name type="scientific">Crassostrea virginica</name>
    <name type="common">Eastern oyster</name>
    <dbReference type="NCBI Taxonomy" id="6565"/>
    <lineage>
        <taxon>Eukaryota</taxon>
        <taxon>Metazoa</taxon>
        <taxon>Spiralia</taxon>
        <taxon>Lophotrochozoa</taxon>
        <taxon>Mollusca</taxon>
        <taxon>Bivalvia</taxon>
        <taxon>Autobranchia</taxon>
        <taxon>Pteriomorphia</taxon>
        <taxon>Ostreida</taxon>
        <taxon>Ostreoidea</taxon>
        <taxon>Ostreidae</taxon>
        <taxon>Crassostrea</taxon>
    </lineage>
</organism>
<dbReference type="InterPro" id="IPR000276">
    <property type="entry name" value="GPCR_Rhodpsn"/>
</dbReference>
<evidence type="ECO:0000256" key="6">
    <source>
        <dbReference type="ARBA" id="ARBA00023136"/>
    </source>
</evidence>
<dbReference type="CDD" id="cd15049">
    <property type="entry name" value="7tmA_mAChR"/>
    <property type="match status" value="1"/>
</dbReference>
<dbReference type="PANTHER" id="PTHR24247:SF265">
    <property type="entry name" value="MUSCARINIC ACETYLCHOLINE RECEPTOR DM1"/>
    <property type="match status" value="1"/>
</dbReference>
<evidence type="ECO:0000256" key="10">
    <source>
        <dbReference type="SAM" id="MobiDB-lite"/>
    </source>
</evidence>
<dbReference type="PRINTS" id="PR00237">
    <property type="entry name" value="GPCRRHODOPSN"/>
</dbReference>
<proteinExistence type="inferred from homology"/>
<feature type="transmembrane region" description="Helical" evidence="11">
    <location>
        <begin position="170"/>
        <end position="191"/>
    </location>
</feature>
<reference evidence="14 15" key="1">
    <citation type="submission" date="2025-04" db="UniProtKB">
        <authorList>
            <consortium name="RefSeq"/>
        </authorList>
    </citation>
    <scope>IDENTIFICATION</scope>
    <source>
        <tissue evidence="14 15">Whole sample</tissue>
    </source>
</reference>
<evidence type="ECO:0000313" key="13">
    <source>
        <dbReference type="Proteomes" id="UP000694844"/>
    </source>
</evidence>
<dbReference type="Gene3D" id="1.20.1070.10">
    <property type="entry name" value="Rhodopsin 7-helix transmembrane proteins"/>
    <property type="match status" value="2"/>
</dbReference>
<feature type="transmembrane region" description="Helical" evidence="11">
    <location>
        <begin position="619"/>
        <end position="638"/>
    </location>
</feature>
<sequence length="676" mass="75992">MGVENVSSDNLMLSAVSGLLGNGSSLLEDVDLPPALWNCSWIDELNISDCSSVISSQNISKIFQNCSLGIFLRENCTNINIPIISEKQRKTLAEIIAIAILTAILSILTVGGNLLVIIAFKMDKQLQTISNYFLLSLAVADVTIGFVSMPLYSMYIIMGEWPLGAVFCDFWLSLDYLMSNASAANLMLISFDRYFSVTRPLTYRAKRTSKKVGMMIGCVWLISLLLWPPWIFAWPYIEGVRTVPDHECFIQFIYTNMYVTVGTHVLAFWLPVAIMCVLYYKIYRETERRQKRMPMLLATKDFKGFKKSFSQDQNLMYSPRSSSLELDDVYDLAESLVPNEKSCVSRLFCCKIDRDDEGDEMSSSDPASPMNILQEDIEPPDRSSQHSRTHTNGCHRNGGAARSNGFVIPLIAMGSSRASSVITSPESLTKTTSANTDLSVVTNECQSPLLDDTDELYTIVINIPREDSINVTSSPSIQMIADTQEVNQKYKSGPNRKSDYELEKISEEAVGRIQSDPALMSTSECMPLPKGTPALGRRTRSTDANRTAQQARIAQQAALKVKQQQRARKKRTERKQDKKAAKTLSAILFAFIITWLPYHVATLVEISCPGCVPEQLYTFAYWFCYINSTINPVCYALCNANFRKTFWKILTCRCARNRTLMQRRMASTYSFGTANR</sequence>